<keyword evidence="6 10" id="KW-0040">ANK repeat</keyword>
<dbReference type="InterPro" id="IPR005821">
    <property type="entry name" value="Ion_trans_dom"/>
</dbReference>
<dbReference type="InterPro" id="IPR002153">
    <property type="entry name" value="TRPC_channel"/>
</dbReference>
<feature type="transmembrane region" description="Helical" evidence="12">
    <location>
        <begin position="536"/>
        <end position="561"/>
    </location>
</feature>
<proteinExistence type="predicted"/>
<feature type="non-terminal residue" evidence="14">
    <location>
        <position position="1"/>
    </location>
</feature>
<dbReference type="Pfam" id="PF12796">
    <property type="entry name" value="Ank_2"/>
    <property type="match status" value="1"/>
</dbReference>
<dbReference type="PROSITE" id="PS50297">
    <property type="entry name" value="ANK_REP_REGION"/>
    <property type="match status" value="1"/>
</dbReference>
<evidence type="ECO:0000313" key="14">
    <source>
        <dbReference type="EMBL" id="GMS89153.1"/>
    </source>
</evidence>
<evidence type="ECO:0000256" key="1">
    <source>
        <dbReference type="ARBA" id="ARBA00004141"/>
    </source>
</evidence>
<dbReference type="SUPFAM" id="SSF48403">
    <property type="entry name" value="Ankyrin repeat"/>
    <property type="match status" value="1"/>
</dbReference>
<keyword evidence="2" id="KW-0813">Transport</keyword>
<dbReference type="InterPro" id="IPR036770">
    <property type="entry name" value="Ankyrin_rpt-contain_sf"/>
</dbReference>
<reference evidence="14" key="1">
    <citation type="submission" date="2023-10" db="EMBL/GenBank/DDBJ databases">
        <title>Genome assembly of Pristionchus species.</title>
        <authorList>
            <person name="Yoshida K."/>
            <person name="Sommer R.J."/>
        </authorList>
    </citation>
    <scope>NUCLEOTIDE SEQUENCE</scope>
    <source>
        <strain evidence="14">RS0144</strain>
    </source>
</reference>
<dbReference type="SMART" id="SM00248">
    <property type="entry name" value="ANK"/>
    <property type="match status" value="2"/>
</dbReference>
<evidence type="ECO:0000256" key="7">
    <source>
        <dbReference type="ARBA" id="ARBA00023065"/>
    </source>
</evidence>
<dbReference type="GO" id="GO:0015279">
    <property type="term" value="F:store-operated calcium channel activity"/>
    <property type="evidence" value="ECO:0007669"/>
    <property type="project" value="TreeGrafter"/>
</dbReference>
<dbReference type="PROSITE" id="PS50088">
    <property type="entry name" value="ANK_REPEAT"/>
    <property type="match status" value="1"/>
</dbReference>
<organism evidence="14 15">
    <name type="scientific">Pristionchus entomophagus</name>
    <dbReference type="NCBI Taxonomy" id="358040"/>
    <lineage>
        <taxon>Eukaryota</taxon>
        <taxon>Metazoa</taxon>
        <taxon>Ecdysozoa</taxon>
        <taxon>Nematoda</taxon>
        <taxon>Chromadorea</taxon>
        <taxon>Rhabditida</taxon>
        <taxon>Rhabditina</taxon>
        <taxon>Diplogasteromorpha</taxon>
        <taxon>Diplogasteroidea</taxon>
        <taxon>Neodiplogasteridae</taxon>
        <taxon>Pristionchus</taxon>
    </lineage>
</organism>
<feature type="repeat" description="ANK" evidence="10">
    <location>
        <begin position="142"/>
        <end position="174"/>
    </location>
</feature>
<dbReference type="GO" id="GO:0034703">
    <property type="term" value="C:cation channel complex"/>
    <property type="evidence" value="ECO:0007669"/>
    <property type="project" value="TreeGrafter"/>
</dbReference>
<feature type="transmembrane region" description="Helical" evidence="12">
    <location>
        <begin position="330"/>
        <end position="352"/>
    </location>
</feature>
<dbReference type="Gene3D" id="1.10.287.70">
    <property type="match status" value="1"/>
</dbReference>
<dbReference type="FunFam" id="1.10.287.70:FF:000266">
    <property type="entry name" value="Transient receptor potential cation channel subfamily c member 1"/>
    <property type="match status" value="1"/>
</dbReference>
<evidence type="ECO:0000259" key="13">
    <source>
        <dbReference type="SMART" id="SM01420"/>
    </source>
</evidence>
<dbReference type="EMBL" id="BTSX01000003">
    <property type="protein sequence ID" value="GMS89153.1"/>
    <property type="molecule type" value="Genomic_DNA"/>
</dbReference>
<keyword evidence="8 12" id="KW-0472">Membrane</keyword>
<dbReference type="PANTHER" id="PTHR10117:SF80">
    <property type="entry name" value="TRANSIENT-RECEPTOR-POTENTIAL-LIKE PROTEIN"/>
    <property type="match status" value="1"/>
</dbReference>
<dbReference type="PANTHER" id="PTHR10117">
    <property type="entry name" value="TRANSIENT RECEPTOR POTENTIAL CHANNEL"/>
    <property type="match status" value="1"/>
</dbReference>
<evidence type="ECO:0000256" key="10">
    <source>
        <dbReference type="PROSITE-ProRule" id="PRU00023"/>
    </source>
</evidence>
<keyword evidence="3 12" id="KW-0812">Transmembrane</keyword>
<feature type="transmembrane region" description="Helical" evidence="12">
    <location>
        <begin position="368"/>
        <end position="390"/>
    </location>
</feature>
<dbReference type="Gene3D" id="1.25.40.20">
    <property type="entry name" value="Ankyrin repeat-containing domain"/>
    <property type="match status" value="1"/>
</dbReference>
<feature type="compositionally biased region" description="Pro residues" evidence="11">
    <location>
        <begin position="873"/>
        <end position="891"/>
    </location>
</feature>
<name>A0AAV5T4N6_9BILA</name>
<feature type="transmembrane region" description="Helical" evidence="12">
    <location>
        <begin position="621"/>
        <end position="641"/>
    </location>
</feature>
<dbReference type="AlphaFoldDB" id="A0AAV5T4N6"/>
<dbReference type="PRINTS" id="PR01097">
    <property type="entry name" value="TRNSRECEPTRP"/>
</dbReference>
<dbReference type="GO" id="GO:0007338">
    <property type="term" value="P:single fertilization"/>
    <property type="evidence" value="ECO:0007669"/>
    <property type="project" value="TreeGrafter"/>
</dbReference>
<dbReference type="NCBIfam" id="TIGR00870">
    <property type="entry name" value="trp"/>
    <property type="match status" value="1"/>
</dbReference>
<feature type="transmembrane region" description="Helical" evidence="12">
    <location>
        <begin position="493"/>
        <end position="516"/>
    </location>
</feature>
<evidence type="ECO:0000256" key="6">
    <source>
        <dbReference type="ARBA" id="ARBA00023043"/>
    </source>
</evidence>
<feature type="transmembrane region" description="Helical" evidence="12">
    <location>
        <begin position="449"/>
        <end position="472"/>
    </location>
</feature>
<dbReference type="Pfam" id="PF08344">
    <property type="entry name" value="TRP_2"/>
    <property type="match status" value="1"/>
</dbReference>
<keyword evidence="4" id="KW-0677">Repeat</keyword>
<comment type="caution">
    <text evidence="14">The sequence shown here is derived from an EMBL/GenBank/DDBJ whole genome shotgun (WGS) entry which is preliminary data.</text>
</comment>
<dbReference type="Pfam" id="PF00520">
    <property type="entry name" value="Ion_trans"/>
    <property type="match status" value="1"/>
</dbReference>
<evidence type="ECO:0000313" key="15">
    <source>
        <dbReference type="Proteomes" id="UP001432027"/>
    </source>
</evidence>
<evidence type="ECO:0000256" key="5">
    <source>
        <dbReference type="ARBA" id="ARBA00022989"/>
    </source>
</evidence>
<dbReference type="SMART" id="SM01420">
    <property type="entry name" value="TRP_2"/>
    <property type="match status" value="1"/>
</dbReference>
<accession>A0AAV5T4N6</accession>
<keyword evidence="9" id="KW-0407">Ion channel</keyword>
<dbReference type="GO" id="GO:0005886">
    <property type="term" value="C:plasma membrane"/>
    <property type="evidence" value="ECO:0007669"/>
    <property type="project" value="TreeGrafter"/>
</dbReference>
<dbReference type="InterPro" id="IPR002110">
    <property type="entry name" value="Ankyrin_rpt"/>
</dbReference>
<sequence>RKRSIPVVRRPSEILPSENTQEMLAPRPRGQGAVSPRPRRMNHSLNPPPPPPNTNLNINALDSMGRSAMEIAVDNENLEIVKLLLEQPKIRVGNALLCAIREGVYTLVEILINHESITKEMLGDGWTQYLDPAEAASAEYSSDISPIILAAHLSQFEILQMLLRKGANIDAPHRYSCNCEVCDKERLNDSLQYSLKRINTFKALASPAWMSLTSSDPIFTAFNLSWDLEQLSRVELEFKDTYAELSEQCKQYACDLLSQCRSSEEVVLNKDESNLDENIDVWASKLSLSRLKMAIKNGQKSFVSHPHCQQLLTSIWYEGFPGRQQRGSNLNILICVLLISLWPILSFCYIIFPKSRIGRIVRSPFMKFLYYSISFSCFLILLTLATFEEYRSNKGEKYSTPMPRSADRGPAPTLIETLIVLFVIGMMWSEMKQLWEEGLSKYRKQWWNWLDFAMICLYLCTISLRASAYYIFTTKEHEATRFHVRTHWFSEEPMLVAEALFAIGNVFSFARIIYLFQTHPGLGPLQISLGNMIFDVAKFTLIFILIISSFSIGLAQLYWYYDPGTPVCMVPGEPCQNESNVFSSIADSYETLLWSLFSITKVEDTHVLEPHYITQTVGKTLFITYHMVSIIVLLNMLIAMMSHSFQTINDHADLEWKFHRTKLWMTHFDEGSSLSPPFNIIITPKAFIYTLNCIWNTIRWMCGKYEYTKGRNRATIRRPGYSRKQHMMQKDGVCQSDEESQTKPLTYADIIQRLVARYIHQTKKGQKMDGVNEDDLLEIKQDISSLRYELRDDRRKEIVRSASHIDAVKRDIMRTMSSTTRAFSAGSSLRRIRRHRPSVAEESDDDQDSRIVPPTPSISVKDDDDYIVLPATTRPPSPPPSDDPPPPPPPSSSSILPTGTLPAPLSPAINANCAVLRSSAPSSASPRHSALRKTDTQFSFNLKGISPKINRRFEPPPGALEAIQKLREDLNTRLDALTESISPRNTRVGFIDVVTRGDNEGEK</sequence>
<evidence type="ECO:0000256" key="9">
    <source>
        <dbReference type="ARBA" id="ARBA00023303"/>
    </source>
</evidence>
<dbReference type="InterPro" id="IPR013555">
    <property type="entry name" value="TRP_dom"/>
</dbReference>
<keyword evidence="5 12" id="KW-1133">Transmembrane helix</keyword>
<keyword evidence="15" id="KW-1185">Reference proteome</keyword>
<feature type="transmembrane region" description="Helical" evidence="12">
    <location>
        <begin position="411"/>
        <end position="429"/>
    </location>
</feature>
<dbReference type="GO" id="GO:0051480">
    <property type="term" value="P:regulation of cytosolic calcium ion concentration"/>
    <property type="evidence" value="ECO:0007669"/>
    <property type="project" value="TreeGrafter"/>
</dbReference>
<feature type="non-terminal residue" evidence="14">
    <location>
        <position position="1003"/>
    </location>
</feature>
<evidence type="ECO:0000256" key="2">
    <source>
        <dbReference type="ARBA" id="ARBA00022448"/>
    </source>
</evidence>
<evidence type="ECO:0000256" key="12">
    <source>
        <dbReference type="SAM" id="Phobius"/>
    </source>
</evidence>
<evidence type="ECO:0000256" key="4">
    <source>
        <dbReference type="ARBA" id="ARBA00022737"/>
    </source>
</evidence>
<evidence type="ECO:0000256" key="8">
    <source>
        <dbReference type="ARBA" id="ARBA00023136"/>
    </source>
</evidence>
<evidence type="ECO:0000256" key="11">
    <source>
        <dbReference type="SAM" id="MobiDB-lite"/>
    </source>
</evidence>
<gene>
    <name evidence="14" type="ORF">PENTCL1PPCAC_11328</name>
</gene>
<comment type="subcellular location">
    <subcellularLocation>
        <location evidence="1">Membrane</location>
        <topology evidence="1">Multi-pass membrane protein</topology>
    </subcellularLocation>
</comment>
<dbReference type="GO" id="GO:0070679">
    <property type="term" value="F:inositol 1,4,5 trisphosphate binding"/>
    <property type="evidence" value="ECO:0007669"/>
    <property type="project" value="TreeGrafter"/>
</dbReference>
<protein>
    <recommendedName>
        <fullName evidence="13">Transient receptor ion channel domain-containing protein</fullName>
    </recommendedName>
</protein>
<feature type="region of interest" description="Disordered" evidence="11">
    <location>
        <begin position="819"/>
        <end position="904"/>
    </location>
</feature>
<evidence type="ECO:0000256" key="3">
    <source>
        <dbReference type="ARBA" id="ARBA00022692"/>
    </source>
</evidence>
<feature type="region of interest" description="Disordered" evidence="11">
    <location>
        <begin position="1"/>
        <end position="54"/>
    </location>
</feature>
<dbReference type="Proteomes" id="UP001432027">
    <property type="component" value="Unassembled WGS sequence"/>
</dbReference>
<feature type="domain" description="Transient receptor ion channel" evidence="13">
    <location>
        <begin position="177"/>
        <end position="239"/>
    </location>
</feature>
<keyword evidence="7" id="KW-0406">Ion transport</keyword>